<evidence type="ECO:0000313" key="3">
    <source>
        <dbReference type="Proteomes" id="UP001302602"/>
    </source>
</evidence>
<proteinExistence type="predicted"/>
<organism evidence="2 3">
    <name type="scientific">Parathielavia appendiculata</name>
    <dbReference type="NCBI Taxonomy" id="2587402"/>
    <lineage>
        <taxon>Eukaryota</taxon>
        <taxon>Fungi</taxon>
        <taxon>Dikarya</taxon>
        <taxon>Ascomycota</taxon>
        <taxon>Pezizomycotina</taxon>
        <taxon>Sordariomycetes</taxon>
        <taxon>Sordariomycetidae</taxon>
        <taxon>Sordariales</taxon>
        <taxon>Chaetomiaceae</taxon>
        <taxon>Parathielavia</taxon>
    </lineage>
</organism>
<name>A0AAN6U8E7_9PEZI</name>
<reference evidence="2" key="1">
    <citation type="journal article" date="2023" name="Mol. Phylogenet. Evol.">
        <title>Genome-scale phylogeny and comparative genomics of the fungal order Sordariales.</title>
        <authorList>
            <person name="Hensen N."/>
            <person name="Bonometti L."/>
            <person name="Westerberg I."/>
            <person name="Brannstrom I.O."/>
            <person name="Guillou S."/>
            <person name="Cros-Aarteil S."/>
            <person name="Calhoun S."/>
            <person name="Haridas S."/>
            <person name="Kuo A."/>
            <person name="Mondo S."/>
            <person name="Pangilinan J."/>
            <person name="Riley R."/>
            <person name="LaButti K."/>
            <person name="Andreopoulos B."/>
            <person name="Lipzen A."/>
            <person name="Chen C."/>
            <person name="Yan M."/>
            <person name="Daum C."/>
            <person name="Ng V."/>
            <person name="Clum A."/>
            <person name="Steindorff A."/>
            <person name="Ohm R.A."/>
            <person name="Martin F."/>
            <person name="Silar P."/>
            <person name="Natvig D.O."/>
            <person name="Lalanne C."/>
            <person name="Gautier V."/>
            <person name="Ament-Velasquez S.L."/>
            <person name="Kruys A."/>
            <person name="Hutchinson M.I."/>
            <person name="Powell A.J."/>
            <person name="Barry K."/>
            <person name="Miller A.N."/>
            <person name="Grigoriev I.V."/>
            <person name="Debuchy R."/>
            <person name="Gladieux P."/>
            <person name="Hiltunen Thoren M."/>
            <person name="Johannesson H."/>
        </authorList>
    </citation>
    <scope>NUCLEOTIDE SEQUENCE</scope>
    <source>
        <strain evidence="2">CBS 731.68</strain>
    </source>
</reference>
<comment type="caution">
    <text evidence="2">The sequence shown here is derived from an EMBL/GenBank/DDBJ whole genome shotgun (WGS) entry which is preliminary data.</text>
</comment>
<evidence type="ECO:0000256" key="1">
    <source>
        <dbReference type="SAM" id="MobiDB-lite"/>
    </source>
</evidence>
<feature type="region of interest" description="Disordered" evidence="1">
    <location>
        <begin position="113"/>
        <end position="180"/>
    </location>
</feature>
<dbReference type="GeneID" id="87832831"/>
<reference evidence="2" key="2">
    <citation type="submission" date="2023-05" db="EMBL/GenBank/DDBJ databases">
        <authorList>
            <consortium name="Lawrence Berkeley National Laboratory"/>
            <person name="Steindorff A."/>
            <person name="Hensen N."/>
            <person name="Bonometti L."/>
            <person name="Westerberg I."/>
            <person name="Brannstrom I.O."/>
            <person name="Guillou S."/>
            <person name="Cros-Aarteil S."/>
            <person name="Calhoun S."/>
            <person name="Haridas S."/>
            <person name="Kuo A."/>
            <person name="Mondo S."/>
            <person name="Pangilinan J."/>
            <person name="Riley R."/>
            <person name="Labutti K."/>
            <person name="Andreopoulos B."/>
            <person name="Lipzen A."/>
            <person name="Chen C."/>
            <person name="Yanf M."/>
            <person name="Daum C."/>
            <person name="Ng V."/>
            <person name="Clum A."/>
            <person name="Ohm R."/>
            <person name="Martin F."/>
            <person name="Silar P."/>
            <person name="Natvig D."/>
            <person name="Lalanne C."/>
            <person name="Gautier V."/>
            <person name="Ament-Velasquez S.L."/>
            <person name="Kruys A."/>
            <person name="Hutchinson M.I."/>
            <person name="Powell A.J."/>
            <person name="Barry K."/>
            <person name="Miller A.N."/>
            <person name="Grigoriev I.V."/>
            <person name="Debuchy R."/>
            <person name="Gladieux P."/>
            <person name="Thoren M.H."/>
            <person name="Johannesson H."/>
        </authorList>
    </citation>
    <scope>NUCLEOTIDE SEQUENCE</scope>
    <source>
        <strain evidence="2">CBS 731.68</strain>
    </source>
</reference>
<feature type="region of interest" description="Disordered" evidence="1">
    <location>
        <begin position="1"/>
        <end position="44"/>
    </location>
</feature>
<feature type="compositionally biased region" description="Acidic residues" evidence="1">
    <location>
        <begin position="169"/>
        <end position="179"/>
    </location>
</feature>
<feature type="compositionally biased region" description="Pro residues" evidence="1">
    <location>
        <begin position="134"/>
        <end position="143"/>
    </location>
</feature>
<protein>
    <submittedName>
        <fullName evidence="2">Uncharacterized protein</fullName>
    </submittedName>
</protein>
<keyword evidence="3" id="KW-1185">Reference proteome</keyword>
<evidence type="ECO:0000313" key="2">
    <source>
        <dbReference type="EMBL" id="KAK4127766.1"/>
    </source>
</evidence>
<dbReference type="AlphaFoldDB" id="A0AAN6U8E7"/>
<dbReference type="RefSeq" id="XP_062651537.1">
    <property type="nucleotide sequence ID" value="XM_062796063.1"/>
</dbReference>
<sequence length="345" mass="36408">MPVIPPSRKASVTLPPSIQPYLASRASEPPPSPTRPLYSTISPTGPLFLRVTKTSTFSTIPLDPATGSSKLGSTQRSRIQALIANQANANSQRPTAAAATRTPLSRLDAALERALPNTAVPNPPTPRRQSIPKTPTPTPPSPKSKPAVELNRAGFAANSLLRNGNLGDRDDDDEEEEDMPPALTSAIASLRRMNSGISRSSSLRSITDRAAFSASSVFMSAAEIAAAGEEGKEKQGGRWQVSGLAVDEFTFEVSNPNVSGKGALGLREGSSGTVNALVMPQNLQRLSLAWKPGEGAVSKIGSPARFNGTSARESMRSLENLRLYDPQGFLIPSPVRGVNPSGLRV</sequence>
<gene>
    <name evidence="2" type="ORF">N657DRAFT_678325</name>
</gene>
<dbReference type="Proteomes" id="UP001302602">
    <property type="component" value="Unassembled WGS sequence"/>
</dbReference>
<accession>A0AAN6U8E7</accession>
<dbReference type="EMBL" id="MU853224">
    <property type="protein sequence ID" value="KAK4127766.1"/>
    <property type="molecule type" value="Genomic_DNA"/>
</dbReference>